<name>X1C2W2_9ZZZZ</name>
<evidence type="ECO:0008006" key="2">
    <source>
        <dbReference type="Google" id="ProtNLM"/>
    </source>
</evidence>
<accession>X1C2W2</accession>
<comment type="caution">
    <text evidence="1">The sequence shown here is derived from an EMBL/GenBank/DDBJ whole genome shotgun (WGS) entry which is preliminary data.</text>
</comment>
<dbReference type="AlphaFoldDB" id="X1C2W2"/>
<organism evidence="1">
    <name type="scientific">marine sediment metagenome</name>
    <dbReference type="NCBI Taxonomy" id="412755"/>
    <lineage>
        <taxon>unclassified sequences</taxon>
        <taxon>metagenomes</taxon>
        <taxon>ecological metagenomes</taxon>
    </lineage>
</organism>
<sequence>MSRKLTEFQKKVYDFIKEHNEMIVSNVPKNMRGAIPSLKNAGLIETFRKPVTQWASKKKLFVKSINKKHP</sequence>
<reference evidence="1" key="1">
    <citation type="journal article" date="2014" name="Front. Microbiol.">
        <title>High frequency of phylogenetically diverse reductive dehalogenase-homologous genes in deep subseafloor sedimentary metagenomes.</title>
        <authorList>
            <person name="Kawai M."/>
            <person name="Futagami T."/>
            <person name="Toyoda A."/>
            <person name="Takaki Y."/>
            <person name="Nishi S."/>
            <person name="Hori S."/>
            <person name="Arai W."/>
            <person name="Tsubouchi T."/>
            <person name="Morono Y."/>
            <person name="Uchiyama I."/>
            <person name="Ito T."/>
            <person name="Fujiyama A."/>
            <person name="Inagaki F."/>
            <person name="Takami H."/>
        </authorList>
    </citation>
    <scope>NUCLEOTIDE SEQUENCE</scope>
    <source>
        <strain evidence="1">Expedition CK06-06</strain>
    </source>
</reference>
<dbReference type="EMBL" id="BART01021616">
    <property type="protein sequence ID" value="GAH02416.1"/>
    <property type="molecule type" value="Genomic_DNA"/>
</dbReference>
<evidence type="ECO:0000313" key="1">
    <source>
        <dbReference type="EMBL" id="GAH02416.1"/>
    </source>
</evidence>
<proteinExistence type="predicted"/>
<gene>
    <name evidence="1" type="ORF">S01H4_39819</name>
</gene>
<protein>
    <recommendedName>
        <fullName evidence="2">LexA repressor DNA-binding domain-containing protein</fullName>
    </recommendedName>
</protein>